<feature type="compositionally biased region" description="Basic and acidic residues" evidence="2">
    <location>
        <begin position="1061"/>
        <end position="1098"/>
    </location>
</feature>
<dbReference type="GO" id="GO:0005654">
    <property type="term" value="C:nucleoplasm"/>
    <property type="evidence" value="ECO:0007669"/>
    <property type="project" value="TreeGrafter"/>
</dbReference>
<evidence type="ECO:0000313" key="6">
    <source>
        <dbReference type="Proteomes" id="UP000275772"/>
    </source>
</evidence>
<dbReference type="InterPro" id="IPR002110">
    <property type="entry name" value="Ankyrin_rpt"/>
</dbReference>
<feature type="compositionally biased region" description="Polar residues" evidence="2">
    <location>
        <begin position="275"/>
        <end position="292"/>
    </location>
</feature>
<dbReference type="Pfam" id="PF24513">
    <property type="entry name" value="DUF7593"/>
    <property type="match status" value="1"/>
</dbReference>
<feature type="region of interest" description="Disordered" evidence="2">
    <location>
        <begin position="272"/>
        <end position="319"/>
    </location>
</feature>
<proteinExistence type="predicted"/>
<feature type="compositionally biased region" description="Basic and acidic residues" evidence="2">
    <location>
        <begin position="663"/>
        <end position="677"/>
    </location>
</feature>
<accession>A0A383UWZ0</accession>
<name>A0A383UWZ0_BLUHO</name>
<dbReference type="InterPro" id="IPR036770">
    <property type="entry name" value="Ankyrin_rpt-contain_sf"/>
</dbReference>
<dbReference type="VEuPathDB" id="FungiDB:BLGHR1_15233"/>
<feature type="region of interest" description="Disordered" evidence="2">
    <location>
        <begin position="108"/>
        <end position="250"/>
    </location>
</feature>
<dbReference type="InterPro" id="IPR056485">
    <property type="entry name" value="ARM_KRIT1"/>
</dbReference>
<organism evidence="5 6">
    <name type="scientific">Blumeria hordei</name>
    <name type="common">Barley powdery mildew</name>
    <name type="synonym">Blumeria graminis f. sp. hordei</name>
    <dbReference type="NCBI Taxonomy" id="2867405"/>
    <lineage>
        <taxon>Eukaryota</taxon>
        <taxon>Fungi</taxon>
        <taxon>Dikarya</taxon>
        <taxon>Ascomycota</taxon>
        <taxon>Pezizomycotina</taxon>
        <taxon>Leotiomycetes</taxon>
        <taxon>Erysiphales</taxon>
        <taxon>Erysiphaceae</taxon>
        <taxon>Blumeria</taxon>
    </lineage>
</organism>
<feature type="compositionally biased region" description="Basic and acidic residues" evidence="2">
    <location>
        <begin position="118"/>
        <end position="127"/>
    </location>
</feature>
<dbReference type="SUPFAM" id="SSF48403">
    <property type="entry name" value="Ankyrin repeat"/>
    <property type="match status" value="1"/>
</dbReference>
<dbReference type="SMART" id="SM00248">
    <property type="entry name" value="ANK"/>
    <property type="match status" value="4"/>
</dbReference>
<feature type="domain" description="KRIT1 ARM-repeats" evidence="4">
    <location>
        <begin position="510"/>
        <end position="658"/>
    </location>
</feature>
<dbReference type="EMBL" id="UNSH01000067">
    <property type="protein sequence ID" value="SZF04437.1"/>
    <property type="molecule type" value="Genomic_DNA"/>
</dbReference>
<feature type="region of interest" description="Disordered" evidence="2">
    <location>
        <begin position="480"/>
        <end position="509"/>
    </location>
</feature>
<feature type="compositionally biased region" description="Basic and acidic residues" evidence="2">
    <location>
        <begin position="724"/>
        <end position="743"/>
    </location>
</feature>
<keyword evidence="1" id="KW-0040">ANK repeat</keyword>
<dbReference type="PROSITE" id="PS50297">
    <property type="entry name" value="ANK_REP_REGION"/>
    <property type="match status" value="2"/>
</dbReference>
<feature type="domain" description="DUF7593" evidence="3">
    <location>
        <begin position="1147"/>
        <end position="1292"/>
    </location>
</feature>
<protein>
    <submittedName>
        <fullName evidence="5">Uncharacterized protein</fullName>
    </submittedName>
</protein>
<feature type="compositionally biased region" description="Basic and acidic residues" evidence="2">
    <location>
        <begin position="900"/>
        <end position="914"/>
    </location>
</feature>
<dbReference type="Proteomes" id="UP000275772">
    <property type="component" value="Unassembled WGS sequence"/>
</dbReference>
<dbReference type="PROSITE" id="PS50088">
    <property type="entry name" value="ANK_REPEAT"/>
    <property type="match status" value="2"/>
</dbReference>
<feature type="repeat" description="ANK" evidence="1">
    <location>
        <begin position="357"/>
        <end position="381"/>
    </location>
</feature>
<feature type="compositionally biased region" description="Polar residues" evidence="2">
    <location>
        <begin position="480"/>
        <end position="495"/>
    </location>
</feature>
<dbReference type="InterPro" id="IPR056015">
    <property type="entry name" value="DUF7593"/>
</dbReference>
<feature type="compositionally biased region" description="Polar residues" evidence="2">
    <location>
        <begin position="201"/>
        <end position="228"/>
    </location>
</feature>
<feature type="compositionally biased region" description="Polar residues" evidence="2">
    <location>
        <begin position="806"/>
        <end position="816"/>
    </location>
</feature>
<feature type="compositionally biased region" description="Basic and acidic residues" evidence="2">
    <location>
        <begin position="187"/>
        <end position="196"/>
    </location>
</feature>
<feature type="region of interest" description="Disordered" evidence="2">
    <location>
        <begin position="22"/>
        <end position="49"/>
    </location>
</feature>
<feature type="compositionally biased region" description="Polar residues" evidence="2">
    <location>
        <begin position="25"/>
        <end position="49"/>
    </location>
</feature>
<evidence type="ECO:0000259" key="4">
    <source>
        <dbReference type="Pfam" id="PF24521"/>
    </source>
</evidence>
<reference evidence="5 6" key="1">
    <citation type="submission" date="2017-11" db="EMBL/GenBank/DDBJ databases">
        <authorList>
            <person name="Kracher B."/>
        </authorList>
    </citation>
    <scope>NUCLEOTIDE SEQUENCE [LARGE SCALE GENOMIC DNA]</scope>
    <source>
        <strain evidence="5 6">RACE1</strain>
    </source>
</reference>
<feature type="compositionally biased region" description="Low complexity" evidence="2">
    <location>
        <begin position="928"/>
        <end position="939"/>
    </location>
</feature>
<sequence length="1446" mass="162658">MQLDELRRTIPNQIYKLKEPPSHVVPTSQMKESPNNCTQHDSSSKTNSGVETIKIAKKQYSSPEINSQTIKHEDQGSQGIEDAPQILRVHKKGVDSMHFNEYANKYISSSSGKRKRDVHSEKLRRLIEGSSRVNSAPLSPKMTAKSSMSKLAVSDSEISRSPSPWPRAYSVSQNKASSVDRILPRRKSADKLRANDDENDSCQLTRQQRSNPDSNLNNDFRTGISTARNESKLAKSHHQNSPKSWAIGRNYSLQSPHSPYYLNYKKKTVPIPLQPTDNFSDDSSTSGESRPLNSHKRHTNTNTRDSSIPSAKTLSQKKNVNCSGQTPLAVACARGKLELAQKRYEECPLDINVPDNAMNTPLHIASLEGWTDIVRFLVDTGKCELDCVNTVKDTPLHDAIDNGNFEVVKILLSAGANPSKPNQAGNEPLDLLNQQFGSKGKEVEVIVKEIKQAIISARDRFCLDGHKNFENYQVLERNSSHASNIKSSPQTTPTHNDPHNIGSVSRKAGTARSLMKTTKRVLYQAFDLDALRAAAREGDLASVSRVLDVRPGLSDAKTLYNAAKGGHDAVINLLFALGDFEPDPEPADDLPIDYSTPILAAIGKDNHLEVIKLFLGNSRFNPSRKIQGEAYHDIAKRRSGPNCQKEVELLKKALYAYKKSHNHLRDTDDTSGKRLTDLETGFNSRKIKREDQPASRALKNLPSPRSKYPEGLKPQIRRSNGTLHPHDVEGIEKKTFERSRGEDESSYTLLEREVSSLGIFKQKSLSRKSESDSTINPESEITLKPRRKLMSGKDLKDEKELEKQRTTSVPMASSASRIWARVKNEQIHIGPRSSSNDSPSSKGLRQSSSERESTSLKQVSEAEPHRSISRVESKEGLSANRSEVPAKRLRASEAQTNSKNLEESTGDKYIEAPSRKKRKFGGEVFTFSKSNPTNSSESSLKPNNATLRDRVKRKGTISPGVKLKEPPNTKSERSLIVTKSVINYDKPSSNPSKLCAAQNFDGSSKKVSSNDNNTKYKDLNIVDSQISKKGLKDDKEIVDKVNFKREKLQLEINSRTGTNEATHREYSQQKTSLERSTHLQYEESAKSERRDIKTEAQNRAEGQQIQHRDQKAAEQQQIDLQKPTMHEQRAEPSKTEEEYQRLFKPRTPVLLKWVNQTPDLKTTEVAKLFSEIAGYRYKYNTAESIDKFGCEDEWMLNTHAAILLGEKDLRLSRYTAWERVVLTKSQKRGVWSTCNGLFLLLDGGLPRLRKQLPRDSRPMYQVIERAKSQFLDLDLFFVKVSEFMNVVPEFPHLKGIEMAVIYREICIPQESPNNCLPKTNWQLEPTIRSSNKLIPSPKYYTDGIIINQKGETTTRILRGAPPPDIHPRRMGLSRVFPEDSDYEEVCNNRRLRTYSSDSKTLLSCSTNHYESIASEPHIENSNASGNSCDYYSILETCTLQPAGKEA</sequence>
<feature type="compositionally biased region" description="Basic and acidic residues" evidence="2">
    <location>
        <begin position="791"/>
        <end position="805"/>
    </location>
</feature>
<dbReference type="Pfam" id="PF12796">
    <property type="entry name" value="Ank_2"/>
    <property type="match status" value="1"/>
</dbReference>
<evidence type="ECO:0000313" key="5">
    <source>
        <dbReference type="EMBL" id="SZF04437.1"/>
    </source>
</evidence>
<evidence type="ECO:0000256" key="1">
    <source>
        <dbReference type="PROSITE-ProRule" id="PRU00023"/>
    </source>
</evidence>
<dbReference type="PANTHER" id="PTHR24149">
    <property type="entry name" value="ANKYRIN REPEAT DOMAIN-CONTAINING PROTEIN 12"/>
    <property type="match status" value="1"/>
</dbReference>
<feature type="compositionally biased region" description="Polar residues" evidence="2">
    <location>
        <begin position="300"/>
        <end position="319"/>
    </location>
</feature>
<evidence type="ECO:0000256" key="2">
    <source>
        <dbReference type="SAM" id="MobiDB-lite"/>
    </source>
</evidence>
<feature type="region of interest" description="Disordered" evidence="2">
    <location>
        <begin position="762"/>
        <end position="970"/>
    </location>
</feature>
<dbReference type="Gene3D" id="1.25.40.20">
    <property type="entry name" value="Ankyrin repeat-containing domain"/>
    <property type="match status" value="2"/>
</dbReference>
<feature type="compositionally biased region" description="Basic and acidic residues" evidence="2">
    <location>
        <begin position="848"/>
        <end position="875"/>
    </location>
</feature>
<feature type="compositionally biased region" description="Basic and acidic residues" evidence="2">
    <location>
        <begin position="1124"/>
        <end position="1139"/>
    </location>
</feature>
<dbReference type="Pfam" id="PF24521">
    <property type="entry name" value="Ank_KRIT1"/>
    <property type="match status" value="1"/>
</dbReference>
<dbReference type="PANTHER" id="PTHR24149:SF14">
    <property type="entry name" value="ANKYRIN REPEAT DOMAIN 12"/>
    <property type="match status" value="1"/>
</dbReference>
<evidence type="ECO:0000259" key="3">
    <source>
        <dbReference type="Pfam" id="PF24513"/>
    </source>
</evidence>
<gene>
    <name evidence="5" type="ORF">BLGHR1_15233</name>
</gene>
<feature type="region of interest" description="Disordered" evidence="2">
    <location>
        <begin position="1054"/>
        <end position="1139"/>
    </location>
</feature>
<feature type="region of interest" description="Disordered" evidence="2">
    <location>
        <begin position="663"/>
        <end position="746"/>
    </location>
</feature>
<feature type="repeat" description="ANK" evidence="1">
    <location>
        <begin position="391"/>
        <end position="423"/>
    </location>
</feature>
<dbReference type="InterPro" id="IPR053210">
    <property type="entry name" value="ANKRD12"/>
</dbReference>